<proteinExistence type="predicted"/>
<accession>A0A7S0ABH3</accession>
<organism evidence="1">
    <name type="scientific">Minutocellus polymorphus</name>
    <dbReference type="NCBI Taxonomy" id="265543"/>
    <lineage>
        <taxon>Eukaryota</taxon>
        <taxon>Sar</taxon>
        <taxon>Stramenopiles</taxon>
        <taxon>Ochrophyta</taxon>
        <taxon>Bacillariophyta</taxon>
        <taxon>Mediophyceae</taxon>
        <taxon>Cymatosirophycidae</taxon>
        <taxon>Cymatosirales</taxon>
        <taxon>Cymatosiraceae</taxon>
        <taxon>Minutocellus</taxon>
    </lineage>
</organism>
<reference evidence="1" key="1">
    <citation type="submission" date="2021-01" db="EMBL/GenBank/DDBJ databases">
        <authorList>
            <person name="Corre E."/>
            <person name="Pelletier E."/>
            <person name="Niang G."/>
            <person name="Scheremetjew M."/>
            <person name="Finn R."/>
            <person name="Kale V."/>
            <person name="Holt S."/>
            <person name="Cochrane G."/>
            <person name="Meng A."/>
            <person name="Brown T."/>
            <person name="Cohen L."/>
        </authorList>
    </citation>
    <scope>NUCLEOTIDE SEQUENCE</scope>
    <source>
        <strain evidence="1">CCMP3303</strain>
    </source>
</reference>
<dbReference type="AlphaFoldDB" id="A0A7S0ABH3"/>
<dbReference type="EMBL" id="HBEJ01000238">
    <property type="protein sequence ID" value="CAD8358736.1"/>
    <property type="molecule type" value="Transcribed_RNA"/>
</dbReference>
<protein>
    <submittedName>
        <fullName evidence="1">Uncharacterized protein</fullName>
    </submittedName>
</protein>
<gene>
    <name evidence="1" type="ORF">MPOL1434_LOCUS135</name>
</gene>
<name>A0A7S0ABH3_9STRA</name>
<evidence type="ECO:0000313" key="1">
    <source>
        <dbReference type="EMBL" id="CAD8358736.1"/>
    </source>
</evidence>
<sequence>MTLCAEKDILVQNDNAIQLCLRKRLTSNDEPYLSIPPSLTLRVENSDLAGDSASVAIRTPIHPRLDIVSRTTVLLDLDGRTDLNGIGPVIKQRELFASRVPKVLSREDWETGSWLPDIKLSPTGWLAARTEAGIPPTSAPSGNKSGIRLSINRQVPWSMWGSQDDDEIEEHNTWIRVTFCGTSENNFFSASVDAALERVVDSLRITLAHEKVVESPSWA</sequence>